<keyword evidence="3" id="KW-1185">Reference proteome</keyword>
<evidence type="ECO:0000313" key="2">
    <source>
        <dbReference type="EMBL" id="KAF5314350.1"/>
    </source>
</evidence>
<evidence type="ECO:0000313" key="3">
    <source>
        <dbReference type="Proteomes" id="UP000567179"/>
    </source>
</evidence>
<dbReference type="AlphaFoldDB" id="A0A8H5EVQ5"/>
<organism evidence="2 3">
    <name type="scientific">Psilocybe cf. subviscida</name>
    <dbReference type="NCBI Taxonomy" id="2480587"/>
    <lineage>
        <taxon>Eukaryota</taxon>
        <taxon>Fungi</taxon>
        <taxon>Dikarya</taxon>
        <taxon>Basidiomycota</taxon>
        <taxon>Agaricomycotina</taxon>
        <taxon>Agaricomycetes</taxon>
        <taxon>Agaricomycetidae</taxon>
        <taxon>Agaricales</taxon>
        <taxon>Agaricineae</taxon>
        <taxon>Strophariaceae</taxon>
        <taxon>Psilocybe</taxon>
    </lineage>
</organism>
<protein>
    <submittedName>
        <fullName evidence="2">Uncharacterized protein</fullName>
    </submittedName>
</protein>
<sequence>MAEHQRSSITAHVPADPPQHGLPPLRLSGSAPIRMTKFPPPGSAPATMPSTPPAAIVTAPLDPKMSSRSLVQLSSAFLSAAGRDLTSSSERLTRGRVPSRKLHPFAPRVAYNKTVLAFTIFDIRNRITALDSTHNARMADVCAVSAKHNVLLDG</sequence>
<feature type="region of interest" description="Disordered" evidence="1">
    <location>
        <begin position="1"/>
        <end position="24"/>
    </location>
</feature>
<name>A0A8H5EVQ5_9AGAR</name>
<accession>A0A8H5EVQ5</accession>
<proteinExistence type="predicted"/>
<reference evidence="2 3" key="1">
    <citation type="journal article" date="2020" name="ISME J.">
        <title>Uncovering the hidden diversity of litter-decomposition mechanisms in mushroom-forming fungi.</title>
        <authorList>
            <person name="Floudas D."/>
            <person name="Bentzer J."/>
            <person name="Ahren D."/>
            <person name="Johansson T."/>
            <person name="Persson P."/>
            <person name="Tunlid A."/>
        </authorList>
    </citation>
    <scope>NUCLEOTIDE SEQUENCE [LARGE SCALE GENOMIC DNA]</scope>
    <source>
        <strain evidence="2 3">CBS 101986</strain>
    </source>
</reference>
<dbReference type="EMBL" id="JAACJJ010000044">
    <property type="protein sequence ID" value="KAF5314350.1"/>
    <property type="molecule type" value="Genomic_DNA"/>
</dbReference>
<dbReference type="Proteomes" id="UP000567179">
    <property type="component" value="Unassembled WGS sequence"/>
</dbReference>
<comment type="caution">
    <text evidence="2">The sequence shown here is derived from an EMBL/GenBank/DDBJ whole genome shotgun (WGS) entry which is preliminary data.</text>
</comment>
<evidence type="ECO:0000256" key="1">
    <source>
        <dbReference type="SAM" id="MobiDB-lite"/>
    </source>
</evidence>
<gene>
    <name evidence="2" type="ORF">D9619_011961</name>
</gene>